<dbReference type="RefSeq" id="WP_090214992.1">
    <property type="nucleotide sequence ID" value="NZ_CANLDO010000002.1"/>
</dbReference>
<dbReference type="Proteomes" id="UP000198767">
    <property type="component" value="Unassembled WGS sequence"/>
</dbReference>
<dbReference type="AlphaFoldDB" id="A0A1G5PL20"/>
<dbReference type="SUPFAM" id="SSF52172">
    <property type="entry name" value="CheY-like"/>
    <property type="match status" value="1"/>
</dbReference>
<evidence type="ECO:0000313" key="4">
    <source>
        <dbReference type="EMBL" id="SCZ50235.1"/>
    </source>
</evidence>
<feature type="domain" description="Response regulatory" evidence="3">
    <location>
        <begin position="4"/>
        <end position="120"/>
    </location>
</feature>
<dbReference type="GO" id="GO:0000160">
    <property type="term" value="P:phosphorelay signal transduction system"/>
    <property type="evidence" value="ECO:0007669"/>
    <property type="project" value="InterPro"/>
</dbReference>
<dbReference type="InterPro" id="IPR011006">
    <property type="entry name" value="CheY-like_superfamily"/>
</dbReference>
<accession>A0A1G5PL20</accession>
<proteinExistence type="predicted"/>
<evidence type="ECO:0000256" key="1">
    <source>
        <dbReference type="ARBA" id="ARBA00022553"/>
    </source>
</evidence>
<keyword evidence="5" id="KW-1185">Reference proteome</keyword>
<gene>
    <name evidence="4" type="ORF">SAMN04488118_101246</name>
</gene>
<organism evidence="4 5">
    <name type="scientific">Epibacterium ulvae</name>
    <dbReference type="NCBI Taxonomy" id="1156985"/>
    <lineage>
        <taxon>Bacteria</taxon>
        <taxon>Pseudomonadati</taxon>
        <taxon>Pseudomonadota</taxon>
        <taxon>Alphaproteobacteria</taxon>
        <taxon>Rhodobacterales</taxon>
        <taxon>Roseobacteraceae</taxon>
        <taxon>Epibacterium</taxon>
    </lineage>
</organism>
<keyword evidence="1 2" id="KW-0597">Phosphoprotein</keyword>
<dbReference type="PANTHER" id="PTHR44591">
    <property type="entry name" value="STRESS RESPONSE REGULATOR PROTEIN 1"/>
    <property type="match status" value="1"/>
</dbReference>
<dbReference type="OrthoDB" id="9800897at2"/>
<dbReference type="InterPro" id="IPR050595">
    <property type="entry name" value="Bact_response_regulator"/>
</dbReference>
<dbReference type="Gene3D" id="3.40.50.2300">
    <property type="match status" value="1"/>
</dbReference>
<dbReference type="SMART" id="SM00448">
    <property type="entry name" value="REC"/>
    <property type="match status" value="1"/>
</dbReference>
<evidence type="ECO:0000313" key="5">
    <source>
        <dbReference type="Proteomes" id="UP000198767"/>
    </source>
</evidence>
<dbReference type="EMBL" id="FMWG01000001">
    <property type="protein sequence ID" value="SCZ50235.1"/>
    <property type="molecule type" value="Genomic_DNA"/>
</dbReference>
<reference evidence="4 5" key="1">
    <citation type="submission" date="2016-10" db="EMBL/GenBank/DDBJ databases">
        <authorList>
            <person name="de Groot N.N."/>
        </authorList>
    </citation>
    <scope>NUCLEOTIDE SEQUENCE [LARGE SCALE GENOMIC DNA]</scope>
    <source>
        <strain evidence="4 5">U95</strain>
    </source>
</reference>
<name>A0A1G5PL20_9RHOB</name>
<evidence type="ECO:0000256" key="2">
    <source>
        <dbReference type="PROSITE-ProRule" id="PRU00169"/>
    </source>
</evidence>
<evidence type="ECO:0000259" key="3">
    <source>
        <dbReference type="PROSITE" id="PS50110"/>
    </source>
</evidence>
<dbReference type="InterPro" id="IPR001789">
    <property type="entry name" value="Sig_transdc_resp-reg_receiver"/>
</dbReference>
<protein>
    <submittedName>
        <fullName evidence="4">Response regulator receiver protein</fullName>
    </submittedName>
</protein>
<feature type="modified residue" description="4-aspartylphosphate" evidence="2">
    <location>
        <position position="53"/>
    </location>
</feature>
<dbReference type="Pfam" id="PF00072">
    <property type="entry name" value="Response_reg"/>
    <property type="match status" value="1"/>
</dbReference>
<dbReference type="PANTHER" id="PTHR44591:SF25">
    <property type="entry name" value="CHEMOTAXIS TWO-COMPONENT RESPONSE REGULATOR"/>
    <property type="match status" value="1"/>
</dbReference>
<dbReference type="PROSITE" id="PS50110">
    <property type="entry name" value="RESPONSE_REGULATORY"/>
    <property type="match status" value="1"/>
</dbReference>
<sequence length="124" mass="13262">MKTKVLAIDDSRTIRNLLAAALEEAGFEYHCAVDGRDGVDMYGDVAPDVVITDINMPNLDGFGVIEELRGTDINSKVPILVLTTESAPELKARARAAGATGWITKPFDDQSLIFALKRVTGAAA</sequence>
<dbReference type="STRING" id="1156985.SAMN04488118_101246"/>